<dbReference type="Proteomes" id="UP001059663">
    <property type="component" value="Chromosome"/>
</dbReference>
<evidence type="ECO:0000313" key="2">
    <source>
        <dbReference type="Proteomes" id="UP001059663"/>
    </source>
</evidence>
<gene>
    <name evidence="1" type="ORF">LP422_02630</name>
</gene>
<sequence length="274" mass="28764">MLVFVASPADHREGTPVQHRLPEFALGTAGLTSLCAALRAGDGQGWTPVIGVGLCLVWAVAAPALRHRVTLVVALALGALATLGALTLLPHVILRSLSDEVAVRHLVAAVGVTALYLVLARAVTSVLPTPGPGPAAGARRAVRAVGGRQRRPAHHARRPARRRPARRIHRRSGRRDRRLDGHRSGPAAAWPARLHPRHPRGPGPGRGERRQAAALRPVVPQRARSGAELHRRGPAAAGHGRRLRPGVGAHPTGDPPAPRGRPCGKPGARRAGSS</sequence>
<dbReference type="EMBL" id="CP087977">
    <property type="protein sequence ID" value="UUZ45188.1"/>
    <property type="molecule type" value="Genomic_DNA"/>
</dbReference>
<name>A0AC61U5I1_9MICO</name>
<proteinExistence type="predicted"/>
<reference evidence="1" key="1">
    <citation type="submission" date="2021-11" db="EMBL/GenBank/DDBJ databases">
        <title>Study of the species diversity of bacterial strains isolated from a unique natural object - Shulgan-Tash cave (Bashkiria).</title>
        <authorList>
            <person name="Sazanova A.L."/>
            <person name="Chirak E.R."/>
            <person name="Safronova V.I."/>
        </authorList>
    </citation>
    <scope>NUCLEOTIDE SEQUENCE</scope>
    <source>
        <strain evidence="1">P1</strain>
    </source>
</reference>
<protein>
    <submittedName>
        <fullName evidence="1">Uncharacterized protein</fullName>
    </submittedName>
</protein>
<accession>A0AC61U5I1</accession>
<organism evidence="1 2">
    <name type="scientific">Janibacter limosus</name>
    <dbReference type="NCBI Taxonomy" id="53458"/>
    <lineage>
        <taxon>Bacteria</taxon>
        <taxon>Bacillati</taxon>
        <taxon>Actinomycetota</taxon>
        <taxon>Actinomycetes</taxon>
        <taxon>Micrococcales</taxon>
        <taxon>Intrasporangiaceae</taxon>
        <taxon>Janibacter</taxon>
    </lineage>
</organism>
<evidence type="ECO:0000313" key="1">
    <source>
        <dbReference type="EMBL" id="UUZ45188.1"/>
    </source>
</evidence>